<evidence type="ECO:0000313" key="21">
    <source>
        <dbReference type="Proteomes" id="UP000515264"/>
    </source>
</evidence>
<evidence type="ECO:0000256" key="15">
    <source>
        <dbReference type="PIRSR" id="PIRSR000447-1"/>
    </source>
</evidence>
<dbReference type="PANTHER" id="PTHR11712:SF336">
    <property type="entry name" value="3-OXOACYL-[ACYL-CARRIER-PROTEIN] SYNTHASE, MITOCHONDRIAL"/>
    <property type="match status" value="1"/>
</dbReference>
<dbReference type="OrthoDB" id="9808669at2"/>
<dbReference type="UniPathway" id="UPA00094"/>
<evidence type="ECO:0000256" key="11">
    <source>
        <dbReference type="ARBA" id="ARBA00024006"/>
    </source>
</evidence>
<comment type="pathway">
    <text evidence="1 14">Lipid metabolism; fatty acid biosynthesis.</text>
</comment>
<evidence type="ECO:0000256" key="9">
    <source>
        <dbReference type="ARBA" id="ARBA00023160"/>
    </source>
</evidence>
<evidence type="ECO:0000313" key="18">
    <source>
        <dbReference type="EMBL" id="QMV14948.1"/>
    </source>
</evidence>
<dbReference type="NCBIfam" id="NF004970">
    <property type="entry name" value="PRK06333.1"/>
    <property type="match status" value="1"/>
</dbReference>
<dbReference type="GO" id="GO:0005829">
    <property type="term" value="C:cytosol"/>
    <property type="evidence" value="ECO:0007669"/>
    <property type="project" value="TreeGrafter"/>
</dbReference>
<dbReference type="FunFam" id="3.40.47.10:FF:000009">
    <property type="entry name" value="3-oxoacyl-[acyl-carrier-protein] synthase 2"/>
    <property type="match status" value="1"/>
</dbReference>
<keyword evidence="5 14" id="KW-0444">Lipid biosynthesis</keyword>
<dbReference type="Pfam" id="PF00109">
    <property type="entry name" value="ketoacyl-synt"/>
    <property type="match status" value="1"/>
</dbReference>
<dbReference type="InterPro" id="IPR000794">
    <property type="entry name" value="Beta-ketoacyl_synthase"/>
</dbReference>
<feature type="active site" description="For beta-ketoacyl synthase activity" evidence="15">
    <location>
        <position position="164"/>
    </location>
</feature>
<dbReference type="RefSeq" id="WP_074373515.1">
    <property type="nucleotide sequence ID" value="NZ_AP024907.1"/>
</dbReference>
<dbReference type="PROSITE" id="PS00606">
    <property type="entry name" value="KS3_1"/>
    <property type="match status" value="1"/>
</dbReference>
<feature type="domain" description="Ketosynthase family 3 (KS3)" evidence="17">
    <location>
        <begin position="3"/>
        <end position="413"/>
    </location>
</feature>
<keyword evidence="21" id="KW-1185">Reference proteome</keyword>
<dbReference type="NCBIfam" id="NF005589">
    <property type="entry name" value="PRK07314.1"/>
    <property type="match status" value="1"/>
</dbReference>
<dbReference type="PANTHER" id="PTHR11712">
    <property type="entry name" value="POLYKETIDE SYNTHASE-RELATED"/>
    <property type="match status" value="1"/>
</dbReference>
<evidence type="ECO:0000256" key="2">
    <source>
        <dbReference type="ARBA" id="ARBA00008467"/>
    </source>
</evidence>
<dbReference type="InterPro" id="IPR014031">
    <property type="entry name" value="Ketoacyl_synth_C"/>
</dbReference>
<protein>
    <recommendedName>
        <fullName evidence="4 14">3-oxoacyl-[acyl-carrier-protein] synthase 2</fullName>
        <ecNumber evidence="3 14">2.3.1.179</ecNumber>
    </recommendedName>
</protein>
<evidence type="ECO:0000256" key="13">
    <source>
        <dbReference type="ARBA" id="ARBA00047659"/>
    </source>
</evidence>
<keyword evidence="9 14" id="KW-0275">Fatty acid biosynthesis</keyword>
<keyword evidence="8" id="KW-0443">Lipid metabolism</keyword>
<dbReference type="PROSITE" id="PS52004">
    <property type="entry name" value="KS3_2"/>
    <property type="match status" value="1"/>
</dbReference>
<dbReference type="PIRSF" id="PIRSF000447">
    <property type="entry name" value="KAS_II"/>
    <property type="match status" value="1"/>
</dbReference>
<evidence type="ECO:0000256" key="1">
    <source>
        <dbReference type="ARBA" id="ARBA00005194"/>
    </source>
</evidence>
<evidence type="ECO:0000256" key="6">
    <source>
        <dbReference type="ARBA" id="ARBA00022679"/>
    </source>
</evidence>
<sequence>MSKRRVVVTGMGMLSPVGNTVESSWKALLAGQSGIVNIEHFDTEGFSTRFAGLVKNFNCEDYMSKKDARKMDLFIQYGIAAGIQALDDSGLVINEENAARVGVAIGSGIGGLDLIEAGHQVLVEKGPRRVSPFFVPSTIVNMVAGNLSIMRGLRGPNIAISTACTTGLHNIGHAARMIAYGDAEAMVAGGAEKASTPLGIAGFGAAKALSTRNDEPEKASRPWDKGRDGFVLGDGAGVIVLEEYEHAKARGAKIYAELVGFGMSGDAYHMTSPSADGSGGALAMEAALRDAGITGTQVGYINAHGTSTSAGDLAELKGVKRALGEEGAKQVLVSSTKSMTGHLLGAAGSVETIITIMSLVEQIVPPTINLDDPEDDLDIDLVPHTARRVTNMEYAICNSFGFGGTNGTLIFKKV</sequence>
<dbReference type="SUPFAM" id="SSF53901">
    <property type="entry name" value="Thiolase-like"/>
    <property type="match status" value="2"/>
</dbReference>
<dbReference type="Pfam" id="PF02801">
    <property type="entry name" value="Ketoacyl-synt_C"/>
    <property type="match status" value="1"/>
</dbReference>
<dbReference type="InterPro" id="IPR018201">
    <property type="entry name" value="Ketoacyl_synth_AS"/>
</dbReference>
<evidence type="ECO:0000313" key="19">
    <source>
        <dbReference type="EMBL" id="SIO94708.1"/>
    </source>
</evidence>
<comment type="similarity">
    <text evidence="2 14 16">Belongs to the thiolase-like superfamily. Beta-ketoacyl-ACP synthases family.</text>
</comment>
<keyword evidence="10 14" id="KW-0012">Acyltransferase</keyword>
<dbReference type="InterPro" id="IPR016039">
    <property type="entry name" value="Thiolase-like"/>
</dbReference>
<dbReference type="InterPro" id="IPR014030">
    <property type="entry name" value="Ketoacyl_synth_N"/>
</dbReference>
<organism evidence="19 20">
    <name type="scientific">Vibrio spartinae</name>
    <dbReference type="NCBI Taxonomy" id="1918945"/>
    <lineage>
        <taxon>Bacteria</taxon>
        <taxon>Pseudomonadati</taxon>
        <taxon>Pseudomonadota</taxon>
        <taxon>Gammaproteobacteria</taxon>
        <taxon>Vibrionales</taxon>
        <taxon>Vibrionaceae</taxon>
        <taxon>Vibrio</taxon>
    </lineage>
</organism>
<evidence type="ECO:0000256" key="8">
    <source>
        <dbReference type="ARBA" id="ARBA00023098"/>
    </source>
</evidence>
<reference evidence="18 21" key="3">
    <citation type="journal article" date="2020" name="J. Nat. Prod.">
        <title>Genomics-Metabolomics Profiling Disclosed Marine Vibrio spartinae 3.6 as a Producer of a New Branched Side Chain Prodigiosin.</title>
        <authorList>
            <person name="Vitale G.A."/>
            <person name="Sciarretta M."/>
            <person name="Palma Esposito F."/>
            <person name="January G.G."/>
            <person name="Giaccio M."/>
            <person name="Bunk B."/>
            <person name="Sproer C."/>
            <person name="Bajerski F."/>
            <person name="Power D."/>
            <person name="Festa C."/>
            <person name="Monti M.C."/>
            <person name="D'Auria M.V."/>
            <person name="de Pascale D."/>
        </authorList>
    </citation>
    <scope>NUCLEOTIDE SEQUENCE [LARGE SCALE GENOMIC DNA]</scope>
    <source>
        <strain evidence="18 21">3.6</strain>
    </source>
</reference>
<evidence type="ECO:0000256" key="3">
    <source>
        <dbReference type="ARBA" id="ARBA00012356"/>
    </source>
</evidence>
<dbReference type="GO" id="GO:0004315">
    <property type="term" value="F:3-oxoacyl-[acyl-carrier-protein] synthase activity"/>
    <property type="evidence" value="ECO:0007669"/>
    <property type="project" value="UniProtKB-UniRule"/>
</dbReference>
<evidence type="ECO:0000256" key="12">
    <source>
        <dbReference type="ARBA" id="ARBA00047318"/>
    </source>
</evidence>
<dbReference type="EMBL" id="FSSB01000016">
    <property type="protein sequence ID" value="SIO94708.1"/>
    <property type="molecule type" value="Genomic_DNA"/>
</dbReference>
<gene>
    <name evidence="19" type="primary">fabF_1</name>
    <name evidence="18" type="synonym">fabF_3</name>
    <name evidence="19" type="ORF">VSP9026_02438</name>
    <name evidence="18" type="ORF">Vspart_02224</name>
</gene>
<dbReference type="NCBIfam" id="NF006434">
    <property type="entry name" value="PRK08722.1"/>
    <property type="match status" value="1"/>
</dbReference>
<comment type="function">
    <text evidence="11 14">Involved in the type II fatty acid elongation cycle. Catalyzes the elongation of a wide range of acyl-ACP by the addition of two carbons from malonyl-ACP to an acyl acceptor. Can efficiently catalyze the conversion of palmitoleoyl-ACP (cis-hexadec-9-enoyl-ACP) to cis-vaccenoyl-ACP (cis-octadec-11-enoyl-ACP), an essential step in the thermal regulation of fatty acid composition.</text>
</comment>
<evidence type="ECO:0000256" key="5">
    <source>
        <dbReference type="ARBA" id="ARBA00022516"/>
    </source>
</evidence>
<dbReference type="EMBL" id="CP046268">
    <property type="protein sequence ID" value="QMV14948.1"/>
    <property type="molecule type" value="Genomic_DNA"/>
</dbReference>
<dbReference type="Gene3D" id="3.40.47.10">
    <property type="match status" value="1"/>
</dbReference>
<comment type="catalytic activity">
    <reaction evidence="12 14">
        <text>(9Z)-hexadecenoyl-[ACP] + malonyl-[ACP] + H(+) = 3-oxo-(11Z)-octadecenoyl-[ACP] + holo-[ACP] + CO2</text>
        <dbReference type="Rhea" id="RHEA:55040"/>
        <dbReference type="Rhea" id="RHEA-COMP:9623"/>
        <dbReference type="Rhea" id="RHEA-COMP:9685"/>
        <dbReference type="Rhea" id="RHEA-COMP:10800"/>
        <dbReference type="Rhea" id="RHEA-COMP:14074"/>
        <dbReference type="ChEBI" id="CHEBI:15378"/>
        <dbReference type="ChEBI" id="CHEBI:16526"/>
        <dbReference type="ChEBI" id="CHEBI:64479"/>
        <dbReference type="ChEBI" id="CHEBI:78449"/>
        <dbReference type="ChEBI" id="CHEBI:83989"/>
        <dbReference type="ChEBI" id="CHEBI:138538"/>
        <dbReference type="EC" id="2.3.1.179"/>
    </reaction>
</comment>
<dbReference type="InterPro" id="IPR020841">
    <property type="entry name" value="PKS_Beta-ketoAc_synthase_dom"/>
</dbReference>
<dbReference type="GO" id="GO:0006633">
    <property type="term" value="P:fatty acid biosynthetic process"/>
    <property type="evidence" value="ECO:0007669"/>
    <property type="project" value="UniProtKB-UniRule"/>
</dbReference>
<dbReference type="Proteomes" id="UP000184774">
    <property type="component" value="Unassembled WGS sequence"/>
</dbReference>
<dbReference type="NCBIfam" id="TIGR03150">
    <property type="entry name" value="fabF"/>
    <property type="match status" value="1"/>
</dbReference>
<dbReference type="EC" id="2.3.1.179" evidence="3 14"/>
<evidence type="ECO:0000256" key="16">
    <source>
        <dbReference type="RuleBase" id="RU003694"/>
    </source>
</evidence>
<comment type="catalytic activity">
    <reaction evidence="13 14">
        <text>a fatty acyl-[ACP] + malonyl-[ACP] + H(+) = a 3-oxoacyl-[ACP] + holo-[ACP] + CO2</text>
        <dbReference type="Rhea" id="RHEA:22836"/>
        <dbReference type="Rhea" id="RHEA-COMP:9623"/>
        <dbReference type="Rhea" id="RHEA-COMP:9685"/>
        <dbReference type="Rhea" id="RHEA-COMP:9916"/>
        <dbReference type="Rhea" id="RHEA-COMP:14125"/>
        <dbReference type="ChEBI" id="CHEBI:15378"/>
        <dbReference type="ChEBI" id="CHEBI:16526"/>
        <dbReference type="ChEBI" id="CHEBI:64479"/>
        <dbReference type="ChEBI" id="CHEBI:78449"/>
        <dbReference type="ChEBI" id="CHEBI:78776"/>
        <dbReference type="ChEBI" id="CHEBI:138651"/>
    </reaction>
</comment>
<evidence type="ECO:0000313" key="20">
    <source>
        <dbReference type="Proteomes" id="UP000184774"/>
    </source>
</evidence>
<dbReference type="SMART" id="SM00825">
    <property type="entry name" value="PKS_KS"/>
    <property type="match status" value="1"/>
</dbReference>
<keyword evidence="7" id="KW-0276">Fatty acid metabolism</keyword>
<accession>A0A1N6M5J4</accession>
<evidence type="ECO:0000256" key="4">
    <source>
        <dbReference type="ARBA" id="ARBA00014657"/>
    </source>
</evidence>
<dbReference type="InterPro" id="IPR017568">
    <property type="entry name" value="3-oxoacyl-ACP_synth-2"/>
</dbReference>
<dbReference type="CDD" id="cd00834">
    <property type="entry name" value="KAS_I_II"/>
    <property type="match status" value="1"/>
</dbReference>
<evidence type="ECO:0000256" key="14">
    <source>
        <dbReference type="PIRNR" id="PIRNR000447"/>
    </source>
</evidence>
<keyword evidence="6 14" id="KW-0808">Transferase</keyword>
<evidence type="ECO:0000259" key="17">
    <source>
        <dbReference type="PROSITE" id="PS52004"/>
    </source>
</evidence>
<reference evidence="18" key="2">
    <citation type="submission" date="2019-11" db="EMBL/GenBank/DDBJ databases">
        <authorList>
            <person name="January G."/>
            <person name="Bunk B."/>
        </authorList>
    </citation>
    <scope>NUCLEOTIDE SEQUENCE</scope>
    <source>
        <strain evidence="18">3.6</strain>
    </source>
</reference>
<reference evidence="19 20" key="1">
    <citation type="submission" date="2016-12" db="EMBL/GenBank/DDBJ databases">
        <authorList>
            <person name="Song W.-J."/>
            <person name="Kurnit D.M."/>
        </authorList>
    </citation>
    <scope>NUCLEOTIDE SEQUENCE [LARGE SCALE GENOMIC DNA]</scope>
    <source>
        <strain evidence="19 20">CECT 9026</strain>
    </source>
</reference>
<evidence type="ECO:0000256" key="10">
    <source>
        <dbReference type="ARBA" id="ARBA00023315"/>
    </source>
</evidence>
<dbReference type="Proteomes" id="UP000515264">
    <property type="component" value="Chromosome 1"/>
</dbReference>
<proteinExistence type="inferred from homology"/>
<dbReference type="AlphaFoldDB" id="A0A1N6M5J4"/>
<evidence type="ECO:0000256" key="7">
    <source>
        <dbReference type="ARBA" id="ARBA00022832"/>
    </source>
</evidence>
<name>A0A1N6M5J4_9VIBR</name>